<protein>
    <submittedName>
        <fullName evidence="1">Uncharacterized protein</fullName>
    </submittedName>
</protein>
<comment type="caution">
    <text evidence="1">The sequence shown here is derived from an EMBL/GenBank/DDBJ whole genome shotgun (WGS) entry which is preliminary data.</text>
</comment>
<accession>A0A8H5CUN6</accession>
<dbReference type="EMBL" id="JAACJO010000022">
    <property type="protein sequence ID" value="KAF5347928.1"/>
    <property type="molecule type" value="Genomic_DNA"/>
</dbReference>
<keyword evidence="2" id="KW-1185">Reference proteome</keyword>
<dbReference type="AlphaFoldDB" id="A0A8H5CUN6"/>
<evidence type="ECO:0000313" key="2">
    <source>
        <dbReference type="Proteomes" id="UP000559027"/>
    </source>
</evidence>
<name>A0A8H5CUN6_9AGAR</name>
<gene>
    <name evidence="1" type="ORF">D9756_010135</name>
</gene>
<sequence>MAIMPDIRFLLAASADVANITRYSLYADASPQDKWPSAQHRIDNRWAKFTRDKFILVHPDAWSMKEPS</sequence>
<dbReference type="Proteomes" id="UP000559027">
    <property type="component" value="Unassembled WGS sequence"/>
</dbReference>
<proteinExistence type="predicted"/>
<evidence type="ECO:0000313" key="1">
    <source>
        <dbReference type="EMBL" id="KAF5347928.1"/>
    </source>
</evidence>
<organism evidence="1 2">
    <name type="scientific">Leucocoprinus leucothites</name>
    <dbReference type="NCBI Taxonomy" id="201217"/>
    <lineage>
        <taxon>Eukaryota</taxon>
        <taxon>Fungi</taxon>
        <taxon>Dikarya</taxon>
        <taxon>Basidiomycota</taxon>
        <taxon>Agaricomycotina</taxon>
        <taxon>Agaricomycetes</taxon>
        <taxon>Agaricomycetidae</taxon>
        <taxon>Agaricales</taxon>
        <taxon>Agaricineae</taxon>
        <taxon>Agaricaceae</taxon>
        <taxon>Leucocoprinus</taxon>
    </lineage>
</organism>
<reference evidence="1 2" key="1">
    <citation type="journal article" date="2020" name="ISME J.">
        <title>Uncovering the hidden diversity of litter-decomposition mechanisms in mushroom-forming fungi.</title>
        <authorList>
            <person name="Floudas D."/>
            <person name="Bentzer J."/>
            <person name="Ahren D."/>
            <person name="Johansson T."/>
            <person name="Persson P."/>
            <person name="Tunlid A."/>
        </authorList>
    </citation>
    <scope>NUCLEOTIDE SEQUENCE [LARGE SCALE GENOMIC DNA]</scope>
    <source>
        <strain evidence="1 2">CBS 146.42</strain>
    </source>
</reference>